<reference evidence="1" key="1">
    <citation type="submission" date="2024-05" db="EMBL/GenBank/DDBJ databases">
        <title>Complete genomes of an iridovirus, and two densoviruses identified in lab reared social spiders in California, USA.</title>
        <authorList>
            <person name="Millerwise S."/>
            <person name="Lund M.C."/>
            <person name="Schmidlin K."/>
            <person name="Kraberger S."/>
            <person name="Harrison J."/>
            <person name="Cease A."/>
            <person name="Pinter-Wollman N."/>
            <person name="Varsani A."/>
        </authorList>
    </citation>
    <scope>NUCLEOTIDE SEQUENCE</scope>
    <source>
        <strain evidence="1">SocP20</strain>
    </source>
</reference>
<dbReference type="EMBL" id="PP847201">
    <property type="protein sequence ID" value="XBY85652.1"/>
    <property type="molecule type" value="Genomic_DNA"/>
</dbReference>
<organism evidence="1">
    <name type="scientific">Iridovirus sp</name>
    <dbReference type="NCBI Taxonomy" id="135728"/>
    <lineage>
        <taxon>Viruses</taxon>
        <taxon>Varidnaviria</taxon>
        <taxon>Bamfordvirae</taxon>
        <taxon>Nucleocytoviricota</taxon>
        <taxon>Megaviricetes</taxon>
        <taxon>Pimascovirales</taxon>
        <taxon>Pimascovirales incertae sedis</taxon>
        <taxon>Iridoviridae</taxon>
        <taxon>Betairidovirinae</taxon>
        <taxon>Iridovirus</taxon>
    </lineage>
</organism>
<accession>A0AAU7YDI3</accession>
<protein>
    <submittedName>
        <fullName evidence="1">Uncharacterized protein</fullName>
    </submittedName>
</protein>
<name>A0AAU7YDI3_9VIRU</name>
<proteinExistence type="predicted"/>
<sequence>MNGYNFIFHQRLFFSHFKTLQKITTFLTSKKTHVICCYDNVIRHNIITTYFLNIIYKISMEI</sequence>
<evidence type="ECO:0000313" key="1">
    <source>
        <dbReference type="EMBL" id="XBY85652.1"/>
    </source>
</evidence>